<gene>
    <name evidence="4" type="ORF">BN1204_053400</name>
    <name evidence="3" type="ORF">NCLIV_053400</name>
</gene>
<dbReference type="eggNOG" id="ENOG502QYQD">
    <property type="taxonomic scope" value="Eukaryota"/>
</dbReference>
<feature type="chain" id="PRO_5007655200" evidence="2">
    <location>
        <begin position="22"/>
        <end position="598"/>
    </location>
</feature>
<reference evidence="3" key="2">
    <citation type="submission" date="2011-03" db="EMBL/GenBank/DDBJ databases">
        <title>Comparative genomics and transcriptomics of Neospora caninum and Toxoplasma gondii.</title>
        <authorList>
            <person name="Reid A.J."/>
            <person name="Sohal A."/>
            <person name="Harris D."/>
            <person name="Quail M."/>
            <person name="Sanders M."/>
            <person name="Berriman M."/>
            <person name="Wastling J.M."/>
            <person name="Pain A."/>
        </authorList>
    </citation>
    <scope>NUCLEOTIDE SEQUENCE</scope>
    <source>
        <strain evidence="3">Liverpool</strain>
    </source>
</reference>
<keyword evidence="2" id="KW-0732">Signal</keyword>
<name>F0VMG8_NEOCL</name>
<sequence>MMTLLRTVVVLGLLGATYVSGSVDNRGFDDPNAPRESVQFWRACHKASHSLTDDIGVPYEVADPPEIPFPGAEHQFTLVVQRHGTRRSQYLLSQSPYYKSTVPIQLSVQGAHELRVSGIEVRRYLQTFMGHSLPKRSVKRTRDDVLSEACGFDLERECEGFGLEKENCTPSGLVNAIANVFPEDTLYVRAAGLPRTQWSAVFFLEGFYGLPWLCGARTDELLRTSTSRNYERRCLVREVCDGDPEKVLQLRGRHTETCAAIKLPCIHVPFTPEDGLTVGAMYNAVAYSQGDDHFVRLEGPRTFEPQGPLKVAVDIAEEVYGKGAFEGSGGGWNAGEMWVSEAGSGDPTPMIDVLKWVEKKKQYCQESGKCDPVAVPSYDLLIEDLKEAFRRGYNILYGSGGFAKFVASPYLLLFTAVARGIAFGRQEDMRDLRLTMAAVSDFDSMGVNDEDVLRAAIQKVKLYVLSLHDFAVVSVLSVLQVYSGELSPFACRFYLELVKAPGGDAKNVTPSGKAFNVEDGLNPGGNVQYPENGYFVRVLYGKPGKKMSVLPLPLCGNKDVCPLNDFLNITYGLLKSNSFLDVTEVYRNRLRELSKTFV</sequence>
<keyword evidence="5" id="KW-1185">Reference proteome</keyword>
<accession>F0VMG8</accession>
<reference evidence="5" key="3">
    <citation type="journal article" date="2012" name="PLoS Pathog.">
        <title>Comparative genomics of the apicomplexan parasites Toxoplasma gondii and Neospora caninum: Coccidia differing in host range and transmission strategy.</title>
        <authorList>
            <person name="Reid A.J."/>
            <person name="Vermont S.J."/>
            <person name="Cotton J.A."/>
            <person name="Harris D."/>
            <person name="Hill-Cawthorne G.A."/>
            <person name="Konen-Waisman S."/>
            <person name="Latham S.M."/>
            <person name="Mourier T."/>
            <person name="Norton R."/>
            <person name="Quail M.A."/>
            <person name="Sanders M."/>
            <person name="Shanmugam D."/>
            <person name="Sohal A."/>
            <person name="Wasmuth J.D."/>
            <person name="Brunk B."/>
            <person name="Grigg M.E."/>
            <person name="Howard J.C."/>
            <person name="Parkinson J."/>
            <person name="Roos D.S."/>
            <person name="Trees A.J."/>
            <person name="Berriman M."/>
            <person name="Pain A."/>
            <person name="Wastling J.M."/>
        </authorList>
    </citation>
    <scope>NUCLEOTIDE SEQUENCE [LARGE SCALE GENOMIC DNA]</scope>
    <source>
        <strain evidence="5">Liverpool</strain>
    </source>
</reference>
<dbReference type="PANTHER" id="PTHR11567:SF110">
    <property type="entry name" value="2-PHOSPHOXYLOSE PHOSPHATASE 1"/>
    <property type="match status" value="1"/>
</dbReference>
<evidence type="ECO:0000313" key="3">
    <source>
        <dbReference type="EMBL" id="CBZ54914.1"/>
    </source>
</evidence>
<dbReference type="InterPro" id="IPR050645">
    <property type="entry name" value="Histidine_acid_phosphatase"/>
</dbReference>
<dbReference type="Proteomes" id="UP000007494">
    <property type="component" value="Chromosome XI"/>
</dbReference>
<dbReference type="OrthoDB" id="329440at2759"/>
<dbReference type="InParanoid" id="F0VMG8"/>
<dbReference type="EMBL" id="FR823392">
    <property type="protein sequence ID" value="CBZ54914.1"/>
    <property type="molecule type" value="Genomic_DNA"/>
</dbReference>
<evidence type="ECO:0000313" key="5">
    <source>
        <dbReference type="Proteomes" id="UP000007494"/>
    </source>
</evidence>
<organism evidence="3 5">
    <name type="scientific">Neospora caninum (strain Liverpool)</name>
    <dbReference type="NCBI Taxonomy" id="572307"/>
    <lineage>
        <taxon>Eukaryota</taxon>
        <taxon>Sar</taxon>
        <taxon>Alveolata</taxon>
        <taxon>Apicomplexa</taxon>
        <taxon>Conoidasida</taxon>
        <taxon>Coccidia</taxon>
        <taxon>Eucoccidiorida</taxon>
        <taxon>Eimeriorina</taxon>
        <taxon>Sarcocystidae</taxon>
        <taxon>Neospora</taxon>
    </lineage>
</organism>
<dbReference type="SUPFAM" id="SSF53254">
    <property type="entry name" value="Phosphoglycerate mutase-like"/>
    <property type="match status" value="1"/>
</dbReference>
<proteinExistence type="predicted"/>
<dbReference type="Gene3D" id="3.40.50.1240">
    <property type="entry name" value="Phosphoglycerate mutase-like"/>
    <property type="match status" value="2"/>
</dbReference>
<keyword evidence="1" id="KW-0378">Hydrolase</keyword>
<dbReference type="AlphaFoldDB" id="F0VMG8"/>
<dbReference type="PANTHER" id="PTHR11567">
    <property type="entry name" value="ACID PHOSPHATASE-RELATED"/>
    <property type="match status" value="1"/>
</dbReference>
<dbReference type="RefSeq" id="XP_003884942.1">
    <property type="nucleotide sequence ID" value="XM_003884893.1"/>
</dbReference>
<dbReference type="GeneID" id="13446620"/>
<reference evidence="4" key="4">
    <citation type="journal article" date="2015" name="PLoS ONE">
        <title>Comprehensive Evaluation of Toxoplasma gondii VEG and Neospora caninum LIV Genomes with Tachyzoite Stage Transcriptome and Proteome Defines Novel Transcript Features.</title>
        <authorList>
            <person name="Ramaprasad A."/>
            <person name="Mourier T."/>
            <person name="Naeem R."/>
            <person name="Malas T.B."/>
            <person name="Moussa E."/>
            <person name="Panigrahi A."/>
            <person name="Vermont S.J."/>
            <person name="Otto T.D."/>
            <person name="Wastling J."/>
            <person name="Pain A."/>
        </authorList>
    </citation>
    <scope>NUCLEOTIDE SEQUENCE</scope>
    <source>
        <strain evidence="4">Liverpool</strain>
    </source>
</reference>
<feature type="signal peptide" evidence="2">
    <location>
        <begin position="1"/>
        <end position="21"/>
    </location>
</feature>
<evidence type="ECO:0000256" key="2">
    <source>
        <dbReference type="SAM" id="SignalP"/>
    </source>
</evidence>
<reference evidence="3" key="1">
    <citation type="submission" date="2011-02" db="EMBL/GenBank/DDBJ databases">
        <authorList>
            <person name="Aslett M."/>
        </authorList>
    </citation>
    <scope>NUCLEOTIDE SEQUENCE</scope>
    <source>
        <strain evidence="3">Liverpool</strain>
    </source>
</reference>
<evidence type="ECO:0000256" key="1">
    <source>
        <dbReference type="ARBA" id="ARBA00022801"/>
    </source>
</evidence>
<dbReference type="EMBL" id="LN714486">
    <property type="protein sequence ID" value="CEL69635.1"/>
    <property type="molecule type" value="Genomic_DNA"/>
</dbReference>
<dbReference type="InterPro" id="IPR029033">
    <property type="entry name" value="His_PPase_superfam"/>
</dbReference>
<dbReference type="GO" id="GO:0016791">
    <property type="term" value="F:phosphatase activity"/>
    <property type="evidence" value="ECO:0007669"/>
    <property type="project" value="TreeGrafter"/>
</dbReference>
<evidence type="ECO:0000313" key="4">
    <source>
        <dbReference type="EMBL" id="CEL69635.1"/>
    </source>
</evidence>
<dbReference type="VEuPathDB" id="ToxoDB:NCLIV_053400"/>
<protein>
    <submittedName>
        <fullName evidence="4">Histidine acid phosphatase domain containing protein, putative</fullName>
    </submittedName>
    <submittedName>
        <fullName evidence="3">Putative histidine acid phosphatase domain containing protein</fullName>
    </submittedName>
</protein>
<dbReference type="OMA" id="YERRCLV"/>